<evidence type="ECO:0000313" key="3">
    <source>
        <dbReference type="EMBL" id="AMM31182.1"/>
    </source>
</evidence>
<dbReference type="STRING" id="37927.SA2016_0486"/>
<keyword evidence="2" id="KW-1133">Transmembrane helix</keyword>
<keyword evidence="2" id="KW-0472">Membrane</keyword>
<feature type="compositionally biased region" description="Polar residues" evidence="1">
    <location>
        <begin position="232"/>
        <end position="241"/>
    </location>
</feature>
<keyword evidence="4" id="KW-1185">Reference proteome</keyword>
<dbReference type="KEGG" id="satk:SA2016_0486"/>
<feature type="region of interest" description="Disordered" evidence="1">
    <location>
        <begin position="138"/>
        <end position="271"/>
    </location>
</feature>
<organism evidence="3 4">
    <name type="scientific">Sinomonas atrocyanea</name>
    <dbReference type="NCBI Taxonomy" id="37927"/>
    <lineage>
        <taxon>Bacteria</taxon>
        <taxon>Bacillati</taxon>
        <taxon>Actinomycetota</taxon>
        <taxon>Actinomycetes</taxon>
        <taxon>Micrococcales</taxon>
        <taxon>Micrococcaceae</taxon>
        <taxon>Sinomonas</taxon>
    </lineage>
</organism>
<proteinExistence type="predicted"/>
<reference evidence="3 4" key="1">
    <citation type="submission" date="2016-02" db="EMBL/GenBank/DDBJ databases">
        <title>Complete genome of Sinomonas atrocyanea KCTC 3377.</title>
        <authorList>
            <person name="Kim K.M."/>
        </authorList>
    </citation>
    <scope>NUCLEOTIDE SEQUENCE [LARGE SCALE GENOMIC DNA]</scope>
    <source>
        <strain evidence="3 4">KCTC 3377</strain>
    </source>
</reference>
<feature type="transmembrane region" description="Helical" evidence="2">
    <location>
        <begin position="105"/>
        <end position="125"/>
    </location>
</feature>
<gene>
    <name evidence="3" type="ORF">SA2016_0486</name>
</gene>
<name>A0A127A0K7_9MICC</name>
<accession>A0A127A0K7</accession>
<dbReference type="Proteomes" id="UP000070134">
    <property type="component" value="Chromosome"/>
</dbReference>
<keyword evidence="2" id="KW-0812">Transmembrane</keyword>
<evidence type="ECO:0000256" key="1">
    <source>
        <dbReference type="SAM" id="MobiDB-lite"/>
    </source>
</evidence>
<feature type="compositionally biased region" description="Low complexity" evidence="1">
    <location>
        <begin position="160"/>
        <end position="182"/>
    </location>
</feature>
<feature type="compositionally biased region" description="Polar residues" evidence="1">
    <location>
        <begin position="183"/>
        <end position="204"/>
    </location>
</feature>
<evidence type="ECO:0000256" key="2">
    <source>
        <dbReference type="SAM" id="Phobius"/>
    </source>
</evidence>
<evidence type="ECO:0000313" key="4">
    <source>
        <dbReference type="Proteomes" id="UP000070134"/>
    </source>
</evidence>
<feature type="compositionally biased region" description="Gly residues" evidence="1">
    <location>
        <begin position="253"/>
        <end position="265"/>
    </location>
</feature>
<dbReference type="RefSeq" id="WP_066494873.1">
    <property type="nucleotide sequence ID" value="NZ_BJMO01000017.1"/>
</dbReference>
<feature type="compositionally biased region" description="Low complexity" evidence="1">
    <location>
        <begin position="242"/>
        <end position="252"/>
    </location>
</feature>
<sequence>MGPISVNRQVQAVLAEEGLEHDAALTRALERIAALRIAEPPAPSGELARLLAASAAASAGQTPAAGESATAPLAVVLPLTRAAARKAEAAAVAARPRWIKRHRGAMIGVLVAAGMGLGASGVAAMTGQAWDWHAPLHPAVGPSLTHDAEPSAPGGGPGTPSGAAAPTQDTGAGATGAGRTLGQSGARSADGSAQKQGAATSSPSHDSREQGSQDPTPQGSDRGHGSGGSADSVPSSQSTARPSPSAGSQDGSGASGHDGNGGGSDGQPTSR</sequence>
<dbReference type="EMBL" id="CP014518">
    <property type="protein sequence ID" value="AMM31182.1"/>
    <property type="molecule type" value="Genomic_DNA"/>
</dbReference>
<protein>
    <submittedName>
        <fullName evidence="3">Uncharacterized protein</fullName>
    </submittedName>
</protein>
<dbReference type="AlphaFoldDB" id="A0A127A0K7"/>